<dbReference type="KEGG" id="crd:CRES_1841"/>
<evidence type="ECO:0000313" key="1">
    <source>
        <dbReference type="EMBL" id="AEI10194.1"/>
    </source>
</evidence>
<dbReference type="AlphaFoldDB" id="F8E1Y1"/>
<dbReference type="EMBL" id="CP002857">
    <property type="protein sequence ID" value="AEI10194.1"/>
    <property type="molecule type" value="Genomic_DNA"/>
</dbReference>
<keyword evidence="2" id="KW-1185">Reference proteome</keyword>
<reference evidence="1 2" key="1">
    <citation type="journal article" date="2012" name="BMC Genomics">
        <title>Complete genome sequence, lifestyle, and multi-drug resistance of the human pathogen Corynebacterium resistens DSM 45100 isolated from blood samples of a leukemia patient.</title>
        <authorList>
            <person name="Schroder J."/>
            <person name="Maus I."/>
            <person name="Meyer K."/>
            <person name="Wordemann S."/>
            <person name="Blom J."/>
            <person name="Jaenicke S."/>
            <person name="Schneider J."/>
            <person name="Trost E."/>
            <person name="Tauch A."/>
        </authorList>
    </citation>
    <scope>NUCLEOTIDE SEQUENCE [LARGE SCALE GENOMIC DNA]</scope>
    <source>
        <strain evidence="2">DSM 45100 / JCM 12819 / CCUG 50093 / GTC 2026 / SICGH 158</strain>
    </source>
</reference>
<proteinExistence type="predicted"/>
<evidence type="ECO:0000313" key="2">
    <source>
        <dbReference type="Proteomes" id="UP000000492"/>
    </source>
</evidence>
<gene>
    <name evidence="1" type="ordered locus">CRES_1841</name>
</gene>
<dbReference type="Proteomes" id="UP000000492">
    <property type="component" value="Chromosome"/>
</dbReference>
<protein>
    <submittedName>
        <fullName evidence="1">Uncharacterized protein</fullName>
    </submittedName>
</protein>
<dbReference type="RefSeq" id="WP_013889181.1">
    <property type="nucleotide sequence ID" value="NC_015673.1"/>
</dbReference>
<dbReference type="HOGENOM" id="CLU_949027_0_0_11"/>
<dbReference type="eggNOG" id="ENOG5030HHB">
    <property type="taxonomic scope" value="Bacteria"/>
</dbReference>
<name>F8E1Y1_CORRG</name>
<sequence length="293" mass="31227">MVDALALTTTTLSGLTAAVAMLGGGWARLRAQQAGETTRTHFYLTAPAEHLWRPTPGRSLDIARLCEGAGFSLTDATFAHLPAPTWTHSFSGAGDSGRCLITIPSDAAAGFKHAAAGCGAMAVKVPTEHTRQVERSARLPLSGGFKIPTEPGWLLGLNGYGRAVEIFPVPGSTVIVTGPIPLVQMALQQMPWLPGLFSVTQAESPAHIHDLEPAWRAAWDASQTRIVAAPPGAIPATLLAVADIAVELSSEPGRCVLRCPREVQSDKYDGLRNKQVFFSLRLHEVRTARTHFS</sequence>
<dbReference type="OrthoDB" id="9974895at2"/>
<organism evidence="1 2">
    <name type="scientific">Corynebacterium resistens (strain DSM 45100 / JCM 12819 / GTC 2026 / SICGH 158)</name>
    <dbReference type="NCBI Taxonomy" id="662755"/>
    <lineage>
        <taxon>Bacteria</taxon>
        <taxon>Bacillati</taxon>
        <taxon>Actinomycetota</taxon>
        <taxon>Actinomycetes</taxon>
        <taxon>Mycobacteriales</taxon>
        <taxon>Corynebacteriaceae</taxon>
        <taxon>Corynebacterium</taxon>
    </lineage>
</organism>
<accession>F8E1Y1</accession>